<dbReference type="InterPro" id="IPR050783">
    <property type="entry name" value="Oxylipin_biosynth_metab"/>
</dbReference>
<evidence type="ECO:0000313" key="3">
    <source>
        <dbReference type="Proteomes" id="UP000027222"/>
    </source>
</evidence>
<dbReference type="GO" id="GO:0006979">
    <property type="term" value="P:response to oxidative stress"/>
    <property type="evidence" value="ECO:0007669"/>
    <property type="project" value="InterPro"/>
</dbReference>
<dbReference type="Gene3D" id="1.10.640.10">
    <property type="entry name" value="Haem peroxidase domain superfamily, animal type"/>
    <property type="match status" value="2"/>
</dbReference>
<dbReference type="InterPro" id="IPR010255">
    <property type="entry name" value="Haem_peroxidase_sf"/>
</dbReference>
<accession>A0A067TEP9</accession>
<protein>
    <submittedName>
        <fullName evidence="2">Uncharacterized protein</fullName>
    </submittedName>
</protein>
<proteinExistence type="predicted"/>
<dbReference type="AlphaFoldDB" id="A0A067TEP9"/>
<dbReference type="GO" id="GO:0004601">
    <property type="term" value="F:peroxidase activity"/>
    <property type="evidence" value="ECO:0007669"/>
    <property type="project" value="InterPro"/>
</dbReference>
<dbReference type="HOGENOM" id="CLU_553258_0_0_1"/>
<dbReference type="OrthoDB" id="823504at2759"/>
<evidence type="ECO:0000313" key="2">
    <source>
        <dbReference type="EMBL" id="KDR81705.1"/>
    </source>
</evidence>
<sequence>MSYARSVQTGAKHNLPDAAAFFTRLLERSKTEDTDSLVKHSCGLSSLAFAFGTLVIHSVFNSERSTVNNKTSSYFNLSPLFSDHAAEEDQVRDAAQGRGVLHPDAFVNARALFLPPAAACSTGTTTYIAKVLLEQNERGTRSDPPQQMLQLVPNRTRKFSVLPASSTASTLSTLLLPTTSVESWASRARLVPSLPKTFHFLGMVANGGGWPGNAQVLGEIVVDDKKSSRGDGNLVSVECVGFYAHDVSVVTADQLHLYSTSSIVGTPPIVSWISNGSRMPSMGPADYERGRKKAVLHELIKDRTFAGLRRGPLGHFADESIARLIYEAAEAPAGFFRACGTPAVLRCVDMLGIEQARTWNVCTLNEFHEWLGLDCFESFEDWNMDPDIALQRNFKLTLTALSFILDFMPRAEPKTDSIRTGNATSWGLSDVERDPDNRAFGGHNSNPPSVCLLPDNSIYTWFPMSTPTFMKSNKKLPENPGEPWSFSRPNASP</sequence>
<keyword evidence="3" id="KW-1185">Reference proteome</keyword>
<dbReference type="PANTHER" id="PTHR11903">
    <property type="entry name" value="PROSTAGLANDIN G/H SYNTHASE"/>
    <property type="match status" value="1"/>
</dbReference>
<dbReference type="PANTHER" id="PTHR11903:SF37">
    <property type="entry name" value="PSI-PRODUCING OXYGENASE A"/>
    <property type="match status" value="1"/>
</dbReference>
<reference evidence="3" key="1">
    <citation type="journal article" date="2014" name="Proc. Natl. Acad. Sci. U.S.A.">
        <title>Extensive sampling of basidiomycete genomes demonstrates inadequacy of the white-rot/brown-rot paradigm for wood decay fungi.</title>
        <authorList>
            <person name="Riley R."/>
            <person name="Salamov A.A."/>
            <person name="Brown D.W."/>
            <person name="Nagy L.G."/>
            <person name="Floudas D."/>
            <person name="Held B.W."/>
            <person name="Levasseur A."/>
            <person name="Lombard V."/>
            <person name="Morin E."/>
            <person name="Otillar R."/>
            <person name="Lindquist E.A."/>
            <person name="Sun H."/>
            <person name="LaButti K.M."/>
            <person name="Schmutz J."/>
            <person name="Jabbour D."/>
            <person name="Luo H."/>
            <person name="Baker S.E."/>
            <person name="Pisabarro A.G."/>
            <person name="Walton J.D."/>
            <person name="Blanchette R.A."/>
            <person name="Henrissat B."/>
            <person name="Martin F."/>
            <person name="Cullen D."/>
            <person name="Hibbett D.S."/>
            <person name="Grigoriev I.V."/>
        </authorList>
    </citation>
    <scope>NUCLEOTIDE SEQUENCE [LARGE SCALE GENOMIC DNA]</scope>
    <source>
        <strain evidence="3">CBS 339.88</strain>
    </source>
</reference>
<feature type="region of interest" description="Disordered" evidence="1">
    <location>
        <begin position="472"/>
        <end position="493"/>
    </location>
</feature>
<dbReference type="STRING" id="685588.A0A067TEP9"/>
<gene>
    <name evidence="2" type="ORF">GALMADRAFT_135114</name>
</gene>
<dbReference type="Proteomes" id="UP000027222">
    <property type="component" value="Unassembled WGS sequence"/>
</dbReference>
<name>A0A067TEP9_GALM3</name>
<dbReference type="EMBL" id="KL142370">
    <property type="protein sequence ID" value="KDR81705.1"/>
    <property type="molecule type" value="Genomic_DNA"/>
</dbReference>
<evidence type="ECO:0000256" key="1">
    <source>
        <dbReference type="SAM" id="MobiDB-lite"/>
    </source>
</evidence>
<dbReference type="InterPro" id="IPR037120">
    <property type="entry name" value="Haem_peroxidase_sf_animal"/>
</dbReference>
<dbReference type="SUPFAM" id="SSF48113">
    <property type="entry name" value="Heme-dependent peroxidases"/>
    <property type="match status" value="2"/>
</dbReference>
<dbReference type="GO" id="GO:0020037">
    <property type="term" value="F:heme binding"/>
    <property type="evidence" value="ECO:0007669"/>
    <property type="project" value="InterPro"/>
</dbReference>
<organism evidence="2 3">
    <name type="scientific">Galerina marginata (strain CBS 339.88)</name>
    <dbReference type="NCBI Taxonomy" id="685588"/>
    <lineage>
        <taxon>Eukaryota</taxon>
        <taxon>Fungi</taxon>
        <taxon>Dikarya</taxon>
        <taxon>Basidiomycota</taxon>
        <taxon>Agaricomycotina</taxon>
        <taxon>Agaricomycetes</taxon>
        <taxon>Agaricomycetidae</taxon>
        <taxon>Agaricales</taxon>
        <taxon>Agaricineae</taxon>
        <taxon>Strophariaceae</taxon>
        <taxon>Galerina</taxon>
    </lineage>
</organism>